<dbReference type="InterPro" id="IPR001647">
    <property type="entry name" value="HTH_TetR"/>
</dbReference>
<keyword evidence="7" id="KW-1185">Reference proteome</keyword>
<evidence type="ECO:0000256" key="1">
    <source>
        <dbReference type="ARBA" id="ARBA00023015"/>
    </source>
</evidence>
<dbReference type="GO" id="GO:0003677">
    <property type="term" value="F:DNA binding"/>
    <property type="evidence" value="ECO:0007669"/>
    <property type="project" value="UniProtKB-UniRule"/>
</dbReference>
<evidence type="ECO:0000256" key="3">
    <source>
        <dbReference type="ARBA" id="ARBA00023163"/>
    </source>
</evidence>
<evidence type="ECO:0000256" key="4">
    <source>
        <dbReference type="PROSITE-ProRule" id="PRU00335"/>
    </source>
</evidence>
<dbReference type="SUPFAM" id="SSF46689">
    <property type="entry name" value="Homeodomain-like"/>
    <property type="match status" value="1"/>
</dbReference>
<dbReference type="SUPFAM" id="SSF48498">
    <property type="entry name" value="Tetracyclin repressor-like, C-terminal domain"/>
    <property type="match status" value="1"/>
</dbReference>
<evidence type="ECO:0000256" key="2">
    <source>
        <dbReference type="ARBA" id="ARBA00023125"/>
    </source>
</evidence>
<accession>A0A1R4H6G3</accession>
<evidence type="ECO:0000313" key="6">
    <source>
        <dbReference type="EMBL" id="SJM91769.1"/>
    </source>
</evidence>
<organism evidence="6 7">
    <name type="scientific">Crenothrix polyspora</name>
    <dbReference type="NCBI Taxonomy" id="360316"/>
    <lineage>
        <taxon>Bacteria</taxon>
        <taxon>Pseudomonadati</taxon>
        <taxon>Pseudomonadota</taxon>
        <taxon>Gammaproteobacteria</taxon>
        <taxon>Methylococcales</taxon>
        <taxon>Crenotrichaceae</taxon>
        <taxon>Crenothrix</taxon>
    </lineage>
</organism>
<dbReference type="EMBL" id="FUKI01000094">
    <property type="protein sequence ID" value="SJM91769.1"/>
    <property type="molecule type" value="Genomic_DNA"/>
</dbReference>
<keyword evidence="2 4" id="KW-0238">DNA-binding</keyword>
<feature type="domain" description="HTH tetR-type" evidence="5">
    <location>
        <begin position="10"/>
        <end position="70"/>
    </location>
</feature>
<name>A0A1R4H6G3_9GAMM</name>
<dbReference type="InterPro" id="IPR036271">
    <property type="entry name" value="Tet_transcr_reg_TetR-rel_C_sf"/>
</dbReference>
<keyword evidence="1" id="KW-0805">Transcription regulation</keyword>
<dbReference type="Pfam" id="PF13305">
    <property type="entry name" value="TetR_C_33"/>
    <property type="match status" value="1"/>
</dbReference>
<keyword evidence="3" id="KW-0804">Transcription</keyword>
<dbReference type="RefSeq" id="WP_087143103.1">
    <property type="nucleotide sequence ID" value="NZ_FUKI01000094.1"/>
</dbReference>
<evidence type="ECO:0000313" key="7">
    <source>
        <dbReference type="Proteomes" id="UP000195667"/>
    </source>
</evidence>
<feature type="DNA-binding region" description="H-T-H motif" evidence="4">
    <location>
        <begin position="33"/>
        <end position="52"/>
    </location>
</feature>
<gene>
    <name evidence="6" type="ORF">CRENPOLYSF1_200088</name>
</gene>
<dbReference type="Pfam" id="PF00440">
    <property type="entry name" value="TetR_N"/>
    <property type="match status" value="1"/>
</dbReference>
<dbReference type="Gene3D" id="1.10.357.10">
    <property type="entry name" value="Tetracycline Repressor, domain 2"/>
    <property type="match status" value="1"/>
</dbReference>
<evidence type="ECO:0000259" key="5">
    <source>
        <dbReference type="PROSITE" id="PS50977"/>
    </source>
</evidence>
<dbReference type="Proteomes" id="UP000195667">
    <property type="component" value="Unassembled WGS sequence"/>
</dbReference>
<dbReference type="InterPro" id="IPR025996">
    <property type="entry name" value="MT1864/Rv1816-like_C"/>
</dbReference>
<protein>
    <submittedName>
        <fullName evidence="6">Regulatory protein TetR</fullName>
    </submittedName>
</protein>
<dbReference type="OrthoDB" id="7223515at2"/>
<dbReference type="PROSITE" id="PS50977">
    <property type="entry name" value="HTH_TETR_2"/>
    <property type="match status" value="1"/>
</dbReference>
<proteinExistence type="predicted"/>
<dbReference type="InterPro" id="IPR009057">
    <property type="entry name" value="Homeodomain-like_sf"/>
</dbReference>
<sequence>MARRYKHSLEEIAALILHAAETIVIEEGYAALNARKIALAVGYTIGSIYMVFDSMGDVVLHINTKTLAEMTAYLQHNQSKNTHSALESLAKNYFDYATQNFNKWQLLFEYTASKNKALPPWYQQQLDSSFHVITSLVIDTLPNRTDIDSTLAVKTLWGGLHGIYALSVSHKLGAIDGSQRDASRILLVRSFIAGWIAESDKIQKVK</sequence>
<reference evidence="7" key="1">
    <citation type="submission" date="2017-02" db="EMBL/GenBank/DDBJ databases">
        <authorList>
            <person name="Daims H."/>
        </authorList>
    </citation>
    <scope>NUCLEOTIDE SEQUENCE [LARGE SCALE GENOMIC DNA]</scope>
</reference>
<dbReference type="AlphaFoldDB" id="A0A1R4H6G3"/>